<dbReference type="GO" id="GO:0016020">
    <property type="term" value="C:membrane"/>
    <property type="evidence" value="ECO:0007669"/>
    <property type="project" value="UniProtKB-SubCell"/>
</dbReference>
<dbReference type="CDD" id="cd13963">
    <property type="entry name" value="PT_UbiA_2"/>
    <property type="match status" value="1"/>
</dbReference>
<geneLocation type="plasmid" evidence="7">
    <name>unnamed3</name>
</geneLocation>
<accession>A0AAU7S5R8</accession>
<dbReference type="InterPro" id="IPR000537">
    <property type="entry name" value="UbiA_prenyltransferase"/>
</dbReference>
<evidence type="ECO:0000256" key="3">
    <source>
        <dbReference type="ARBA" id="ARBA00022692"/>
    </source>
</evidence>
<feature type="transmembrane region" description="Helical" evidence="6">
    <location>
        <begin position="178"/>
        <end position="198"/>
    </location>
</feature>
<name>A0AAU7S5R8_9HYPH</name>
<feature type="transmembrane region" description="Helical" evidence="6">
    <location>
        <begin position="229"/>
        <end position="251"/>
    </location>
</feature>
<keyword evidence="2" id="KW-1003">Cell membrane</keyword>
<evidence type="ECO:0000256" key="6">
    <source>
        <dbReference type="SAM" id="Phobius"/>
    </source>
</evidence>
<dbReference type="RefSeq" id="WP_349963044.1">
    <property type="nucleotide sequence ID" value="NZ_CP157963.1"/>
</dbReference>
<evidence type="ECO:0000256" key="2">
    <source>
        <dbReference type="ARBA" id="ARBA00022475"/>
    </source>
</evidence>
<dbReference type="Pfam" id="PF01040">
    <property type="entry name" value="UbiA"/>
    <property type="match status" value="1"/>
</dbReference>
<feature type="transmembrane region" description="Helical" evidence="6">
    <location>
        <begin position="257"/>
        <end position="274"/>
    </location>
</feature>
<dbReference type="InterPro" id="IPR044878">
    <property type="entry name" value="UbiA_sf"/>
</dbReference>
<reference evidence="7" key="1">
    <citation type="submission" date="2024-06" db="EMBL/GenBank/DDBJ databases">
        <authorList>
            <person name="Li T."/>
            <person name="Gao R."/>
        </authorList>
    </citation>
    <scope>NUCLEOTIDE SEQUENCE</scope>
    <source>
        <strain evidence="7">ZPR3</strain>
        <plasmid evidence="7">unnamed3</plasmid>
    </source>
</reference>
<keyword evidence="5 6" id="KW-0472">Membrane</keyword>
<dbReference type="EMBL" id="CP157963">
    <property type="protein sequence ID" value="XBT97802.1"/>
    <property type="molecule type" value="Genomic_DNA"/>
</dbReference>
<dbReference type="Gene3D" id="1.10.357.140">
    <property type="entry name" value="UbiA prenyltransferase"/>
    <property type="match status" value="1"/>
</dbReference>
<proteinExistence type="predicted"/>
<keyword evidence="4 6" id="KW-1133">Transmembrane helix</keyword>
<protein>
    <submittedName>
        <fullName evidence="7">UbiA prenyltransferase family protein</fullName>
    </submittedName>
</protein>
<keyword evidence="7" id="KW-0614">Plasmid</keyword>
<feature type="transmembrane region" description="Helical" evidence="6">
    <location>
        <begin position="294"/>
        <end position="317"/>
    </location>
</feature>
<dbReference type="GO" id="GO:0016765">
    <property type="term" value="F:transferase activity, transferring alkyl or aryl (other than methyl) groups"/>
    <property type="evidence" value="ECO:0007669"/>
    <property type="project" value="InterPro"/>
</dbReference>
<dbReference type="AlphaFoldDB" id="A0AAU7S5R8"/>
<evidence type="ECO:0000313" key="7">
    <source>
        <dbReference type="EMBL" id="XBT97802.1"/>
    </source>
</evidence>
<evidence type="ECO:0000256" key="4">
    <source>
        <dbReference type="ARBA" id="ARBA00022989"/>
    </source>
</evidence>
<sequence>MNTSLGKSMLPASGRAGFRDYIAIARLDHSTKHIFIVPGIILAFLLRGVRNDDLPSSILLGFLTAICIASANYCINEWFDREFDRHHPTKSKRSAVQSAMNGRLVQLEWAVLLFVGLGCAILSSKLLFFVACLFAMQGIIYNLDPIRSKDKAYLDVISESINNPIRLMIGWSMIDPTTLPPGSIILAYWFGGAFLMAAKRLSEYDEIVVSHGKELLSRYRMSFAQYTQVSLTASCIAYSLFSIAFLSVFLVKYRIEYILVLPFVVAMFTTYFVMATKPGSTAQKPEKLFREPALLAIVMALVATFIFTTCVDIPLLVTLTEQHYITIR</sequence>
<comment type="subcellular location">
    <subcellularLocation>
        <location evidence="1">Membrane</location>
        <topology evidence="1">Multi-pass membrane protein</topology>
    </subcellularLocation>
</comment>
<feature type="transmembrane region" description="Helical" evidence="6">
    <location>
        <begin position="109"/>
        <end position="140"/>
    </location>
</feature>
<feature type="transmembrane region" description="Helical" evidence="6">
    <location>
        <begin position="56"/>
        <end position="75"/>
    </location>
</feature>
<gene>
    <name evidence="7" type="ORF">ABM479_33440</name>
</gene>
<keyword evidence="3 6" id="KW-0812">Transmembrane</keyword>
<feature type="transmembrane region" description="Helical" evidence="6">
    <location>
        <begin position="34"/>
        <end position="50"/>
    </location>
</feature>
<evidence type="ECO:0000256" key="1">
    <source>
        <dbReference type="ARBA" id="ARBA00004141"/>
    </source>
</evidence>
<evidence type="ECO:0000256" key="5">
    <source>
        <dbReference type="ARBA" id="ARBA00023136"/>
    </source>
</evidence>
<organism evidence="7">
    <name type="scientific">Rhizobium sp. ZPR3</name>
    <dbReference type="NCBI Taxonomy" id="3158967"/>
    <lineage>
        <taxon>Bacteria</taxon>
        <taxon>Pseudomonadati</taxon>
        <taxon>Pseudomonadota</taxon>
        <taxon>Alphaproteobacteria</taxon>
        <taxon>Hyphomicrobiales</taxon>
        <taxon>Rhizobiaceae</taxon>
        <taxon>Rhizobium/Agrobacterium group</taxon>
        <taxon>Rhizobium</taxon>
    </lineage>
</organism>